<dbReference type="RefSeq" id="WP_238199408.1">
    <property type="nucleotide sequence ID" value="NZ_BPQZ01000036.1"/>
</dbReference>
<dbReference type="AlphaFoldDB" id="A0AA37TSR1"/>
<evidence type="ECO:0000313" key="2">
    <source>
        <dbReference type="Proteomes" id="UP001157440"/>
    </source>
</evidence>
<accession>A0AA37TSR1</accession>
<dbReference type="Proteomes" id="UP001157440">
    <property type="component" value="Unassembled WGS sequence"/>
</dbReference>
<evidence type="ECO:0000313" key="1">
    <source>
        <dbReference type="EMBL" id="GLS73518.1"/>
    </source>
</evidence>
<keyword evidence="2" id="KW-1185">Reference proteome</keyword>
<organism evidence="1 2">
    <name type="scientific">Methylobacterium tardum</name>
    <dbReference type="NCBI Taxonomy" id="374432"/>
    <lineage>
        <taxon>Bacteria</taxon>
        <taxon>Pseudomonadati</taxon>
        <taxon>Pseudomonadota</taxon>
        <taxon>Alphaproteobacteria</taxon>
        <taxon>Hyphomicrobiales</taxon>
        <taxon>Methylobacteriaceae</taxon>
        <taxon>Methylobacterium</taxon>
    </lineage>
</organism>
<reference evidence="2" key="1">
    <citation type="journal article" date="2019" name="Int. J. Syst. Evol. Microbiol.">
        <title>The Global Catalogue of Microorganisms (GCM) 10K type strain sequencing project: providing services to taxonomists for standard genome sequencing and annotation.</title>
        <authorList>
            <consortium name="The Broad Institute Genomics Platform"/>
            <consortium name="The Broad Institute Genome Sequencing Center for Infectious Disease"/>
            <person name="Wu L."/>
            <person name="Ma J."/>
        </authorList>
    </citation>
    <scope>NUCLEOTIDE SEQUENCE [LARGE SCALE GENOMIC DNA]</scope>
    <source>
        <strain evidence="2">NBRC 103632</strain>
    </source>
</reference>
<dbReference type="EMBL" id="BSPL01000027">
    <property type="protein sequence ID" value="GLS73518.1"/>
    <property type="molecule type" value="Genomic_DNA"/>
</dbReference>
<protein>
    <submittedName>
        <fullName evidence="1">Uncharacterized protein</fullName>
    </submittedName>
</protein>
<gene>
    <name evidence="1" type="ORF">GCM10007890_55330</name>
</gene>
<comment type="caution">
    <text evidence="1">The sequence shown here is derived from an EMBL/GenBank/DDBJ whole genome shotgun (WGS) entry which is preliminary data.</text>
</comment>
<proteinExistence type="predicted"/>
<name>A0AA37TSR1_9HYPH</name>
<sequence length="98" mass="9749">MLDGSEAELVGLVVAADDPPVDDPVEPAMFAGGELGELAEVPLELLGTVEPAVEPAVLELAAAVLAMPFEGAAEPLAGLLIELEAAGCAVPVEFTVAG</sequence>